<protein>
    <submittedName>
        <fullName evidence="2">Uncharacterized protein</fullName>
    </submittedName>
</protein>
<keyword evidence="1" id="KW-1133">Transmembrane helix</keyword>
<dbReference type="Proteomes" id="UP000015104">
    <property type="component" value="Unassembled WGS sequence"/>
</dbReference>
<keyword evidence="1" id="KW-0472">Membrane</keyword>
<keyword evidence="3" id="KW-1185">Reference proteome</keyword>
<sequence length="79" mass="9580">MNLIGENFFNRWYIVAPVLGLNLYFIGVFLRTFLTSISEFIRHWKAFYELLDELCTLNRQQNLEYNDRRGRRVVRRCCG</sequence>
<reference evidence="3" key="1">
    <citation type="submission" date="2011-08" db="EMBL/GenBank/DDBJ databases">
        <authorList>
            <person name="Rombauts S."/>
        </authorList>
    </citation>
    <scope>NUCLEOTIDE SEQUENCE</scope>
    <source>
        <strain evidence="3">London</strain>
    </source>
</reference>
<proteinExistence type="predicted"/>
<keyword evidence="1" id="KW-0812">Transmembrane</keyword>
<reference evidence="2" key="2">
    <citation type="submission" date="2015-06" db="UniProtKB">
        <authorList>
            <consortium name="EnsemblMetazoa"/>
        </authorList>
    </citation>
    <scope>IDENTIFICATION</scope>
</reference>
<evidence type="ECO:0000256" key="1">
    <source>
        <dbReference type="SAM" id="Phobius"/>
    </source>
</evidence>
<feature type="transmembrane region" description="Helical" evidence="1">
    <location>
        <begin position="12"/>
        <end position="34"/>
    </location>
</feature>
<accession>T1L3D2</accession>
<dbReference type="EnsemblMetazoa" id="tetur35g01100.1">
    <property type="protein sequence ID" value="tetur35g01100.1"/>
    <property type="gene ID" value="tetur35g01100"/>
</dbReference>
<evidence type="ECO:0000313" key="2">
    <source>
        <dbReference type="EnsemblMetazoa" id="tetur35g01100.1"/>
    </source>
</evidence>
<dbReference type="HOGENOM" id="CLU_2609152_0_0_1"/>
<dbReference type="EMBL" id="CAEY01001016">
    <property type="status" value="NOT_ANNOTATED_CDS"/>
    <property type="molecule type" value="Genomic_DNA"/>
</dbReference>
<organism evidence="2 3">
    <name type="scientific">Tetranychus urticae</name>
    <name type="common">Two-spotted spider mite</name>
    <dbReference type="NCBI Taxonomy" id="32264"/>
    <lineage>
        <taxon>Eukaryota</taxon>
        <taxon>Metazoa</taxon>
        <taxon>Ecdysozoa</taxon>
        <taxon>Arthropoda</taxon>
        <taxon>Chelicerata</taxon>
        <taxon>Arachnida</taxon>
        <taxon>Acari</taxon>
        <taxon>Acariformes</taxon>
        <taxon>Trombidiformes</taxon>
        <taxon>Prostigmata</taxon>
        <taxon>Eleutherengona</taxon>
        <taxon>Raphignathae</taxon>
        <taxon>Tetranychoidea</taxon>
        <taxon>Tetranychidae</taxon>
        <taxon>Tetranychus</taxon>
    </lineage>
</organism>
<dbReference type="AlphaFoldDB" id="T1L3D2"/>
<evidence type="ECO:0000313" key="3">
    <source>
        <dbReference type="Proteomes" id="UP000015104"/>
    </source>
</evidence>
<name>T1L3D2_TETUR</name>